<sequence length="159" mass="16773">MGLCVSERMPHPQDAFCVPPITLILALLYFSSPKPANVTSRVPPAASAINWEDSASVSPMLWVDNVTSVSQALTDLDPTAAAPVLVPLRARSPKSATQKVGNADASRVLWDASVISVHQTSGASLTAVLVTVMGTQRNVIHTPEPVNNAEIIQQAAIVK</sequence>
<accession>V8NGV1</accession>
<proteinExistence type="predicted"/>
<feature type="non-terminal residue" evidence="1">
    <location>
        <position position="159"/>
    </location>
</feature>
<gene>
    <name evidence="1" type="ORF">L345_13068</name>
</gene>
<feature type="non-terminal residue" evidence="1">
    <location>
        <position position="1"/>
    </location>
</feature>
<protein>
    <submittedName>
        <fullName evidence="1">Uncharacterized protein</fullName>
    </submittedName>
</protein>
<comment type="caution">
    <text evidence="1">The sequence shown here is derived from an EMBL/GenBank/DDBJ whole genome shotgun (WGS) entry which is preliminary data.</text>
</comment>
<keyword evidence="2" id="KW-1185">Reference proteome</keyword>
<dbReference type="Proteomes" id="UP000018936">
    <property type="component" value="Unassembled WGS sequence"/>
</dbReference>
<evidence type="ECO:0000313" key="2">
    <source>
        <dbReference type="Proteomes" id="UP000018936"/>
    </source>
</evidence>
<reference evidence="1 2" key="1">
    <citation type="journal article" date="2013" name="Proc. Natl. Acad. Sci. U.S.A.">
        <title>The king cobra genome reveals dynamic gene evolution and adaptation in the snake venom system.</title>
        <authorList>
            <person name="Vonk F.J."/>
            <person name="Casewell N.R."/>
            <person name="Henkel C.V."/>
            <person name="Heimberg A.M."/>
            <person name="Jansen H.J."/>
            <person name="McCleary R.J."/>
            <person name="Kerkkamp H.M."/>
            <person name="Vos R.A."/>
            <person name="Guerreiro I."/>
            <person name="Calvete J.J."/>
            <person name="Wuster W."/>
            <person name="Woods A.E."/>
            <person name="Logan J.M."/>
            <person name="Harrison R.A."/>
            <person name="Castoe T.A."/>
            <person name="de Koning A.P."/>
            <person name="Pollock D.D."/>
            <person name="Yandell M."/>
            <person name="Calderon D."/>
            <person name="Renjifo C."/>
            <person name="Currier R.B."/>
            <person name="Salgado D."/>
            <person name="Pla D."/>
            <person name="Sanz L."/>
            <person name="Hyder A.S."/>
            <person name="Ribeiro J.M."/>
            <person name="Arntzen J.W."/>
            <person name="van den Thillart G.E."/>
            <person name="Boetzer M."/>
            <person name="Pirovano W."/>
            <person name="Dirks R.P."/>
            <person name="Spaink H.P."/>
            <person name="Duboule D."/>
            <person name="McGlinn E."/>
            <person name="Kini R.M."/>
            <person name="Richardson M.K."/>
        </authorList>
    </citation>
    <scope>NUCLEOTIDE SEQUENCE</scope>
    <source>
        <tissue evidence="1">Blood</tissue>
    </source>
</reference>
<evidence type="ECO:0000313" key="1">
    <source>
        <dbReference type="EMBL" id="ETE61186.1"/>
    </source>
</evidence>
<dbReference type="AlphaFoldDB" id="V8NGV1"/>
<name>V8NGV1_OPHHA</name>
<organism evidence="1 2">
    <name type="scientific">Ophiophagus hannah</name>
    <name type="common">King cobra</name>
    <name type="synonym">Naja hannah</name>
    <dbReference type="NCBI Taxonomy" id="8665"/>
    <lineage>
        <taxon>Eukaryota</taxon>
        <taxon>Metazoa</taxon>
        <taxon>Chordata</taxon>
        <taxon>Craniata</taxon>
        <taxon>Vertebrata</taxon>
        <taxon>Euteleostomi</taxon>
        <taxon>Lepidosauria</taxon>
        <taxon>Squamata</taxon>
        <taxon>Bifurcata</taxon>
        <taxon>Unidentata</taxon>
        <taxon>Episquamata</taxon>
        <taxon>Toxicofera</taxon>
        <taxon>Serpentes</taxon>
        <taxon>Colubroidea</taxon>
        <taxon>Elapidae</taxon>
        <taxon>Elapinae</taxon>
        <taxon>Ophiophagus</taxon>
    </lineage>
</organism>
<dbReference type="EMBL" id="AZIM01004116">
    <property type="protein sequence ID" value="ETE61186.1"/>
    <property type="molecule type" value="Genomic_DNA"/>
</dbReference>